<keyword evidence="3" id="KW-0645">Protease</keyword>
<sequence length="213" mass="24237">MLQEMQQISEKTYEVLNNTFYQGELPKVILTIQSSPKTYGHFTVSPVWKAEEERYHEINLSAEHLDRAFENIAATIAHEMCHLYAKIKGIADTSKDGRYHNKNFRDIAENHGIHVEYVKYIGYSKTTPSEQLKQVIEEYRLGKPMELNRGTEVNYVGGSGGNDSTNGLSGGNRKKKSSTRNWMCPSCGNKCRTTKDISIICGECMEEFKRLGE</sequence>
<evidence type="ECO:0000313" key="4">
    <source>
        <dbReference type="Proteomes" id="UP000461768"/>
    </source>
</evidence>
<protein>
    <submittedName>
        <fullName evidence="3">SprT family zinc-dependent metalloprotease</fullName>
    </submittedName>
</protein>
<comment type="caution">
    <text evidence="3">The sequence shown here is derived from an EMBL/GenBank/DDBJ whole genome shotgun (WGS) entry which is preliminary data.</text>
</comment>
<dbReference type="Pfam" id="PF10263">
    <property type="entry name" value="SprT-like"/>
    <property type="match status" value="1"/>
</dbReference>
<dbReference type="RefSeq" id="WP_151146559.1">
    <property type="nucleotide sequence ID" value="NZ_WAGX01000005.1"/>
</dbReference>
<dbReference type="EMBL" id="WAGX01000005">
    <property type="protein sequence ID" value="KAB1438694.1"/>
    <property type="molecule type" value="Genomic_DNA"/>
</dbReference>
<keyword evidence="3" id="KW-0378">Hydrolase</keyword>
<keyword evidence="3" id="KW-0482">Metalloprotease</keyword>
<feature type="region of interest" description="Disordered" evidence="1">
    <location>
        <begin position="155"/>
        <end position="180"/>
    </location>
</feature>
<reference evidence="3 4" key="1">
    <citation type="submission" date="2019-09" db="EMBL/GenBank/DDBJ databases">
        <authorList>
            <person name="Valk L.C."/>
        </authorList>
    </citation>
    <scope>NUCLEOTIDE SEQUENCE [LARGE SCALE GENOMIC DNA]</scope>
    <source>
        <strain evidence="3">GalUA</strain>
    </source>
</reference>
<evidence type="ECO:0000259" key="2">
    <source>
        <dbReference type="Pfam" id="PF10263"/>
    </source>
</evidence>
<reference evidence="3 4" key="2">
    <citation type="submission" date="2020-02" db="EMBL/GenBank/DDBJ databases">
        <title>Candidatus Galacturonibacter soehngenii shows hetero-acetogenic catabolism of galacturonic acid but lacks a canonical carbon monoxide dehydrogenase/acetyl-CoA synthase complex.</title>
        <authorList>
            <person name="Diender M."/>
            <person name="Stouten G.R."/>
            <person name="Petersen J.F."/>
            <person name="Nielsen P.H."/>
            <person name="Dueholm M.S."/>
            <person name="Pronk J.T."/>
            <person name="Van Loosdrecht M.C.M."/>
        </authorList>
    </citation>
    <scope>NUCLEOTIDE SEQUENCE [LARGE SCALE GENOMIC DNA]</scope>
    <source>
        <strain evidence="3">GalUA</strain>
    </source>
</reference>
<proteinExistence type="predicted"/>
<keyword evidence="4" id="KW-1185">Reference proteome</keyword>
<dbReference type="AlphaFoldDB" id="A0A7V7UCI2"/>
<evidence type="ECO:0000313" key="3">
    <source>
        <dbReference type="EMBL" id="KAB1438694.1"/>
    </source>
</evidence>
<dbReference type="GO" id="GO:0006508">
    <property type="term" value="P:proteolysis"/>
    <property type="evidence" value="ECO:0007669"/>
    <property type="project" value="UniProtKB-KW"/>
</dbReference>
<dbReference type="OrthoDB" id="9787302at2"/>
<dbReference type="GO" id="GO:0008237">
    <property type="term" value="F:metallopeptidase activity"/>
    <property type="evidence" value="ECO:0007669"/>
    <property type="project" value="UniProtKB-KW"/>
</dbReference>
<feature type="domain" description="SprT-like" evidence="2">
    <location>
        <begin position="11"/>
        <end position="111"/>
    </location>
</feature>
<gene>
    <name evidence="3" type="ORF">F7O84_14310</name>
</gene>
<dbReference type="Proteomes" id="UP000461768">
    <property type="component" value="Unassembled WGS sequence"/>
</dbReference>
<dbReference type="GO" id="GO:0006950">
    <property type="term" value="P:response to stress"/>
    <property type="evidence" value="ECO:0007669"/>
    <property type="project" value="UniProtKB-ARBA"/>
</dbReference>
<accession>A0A7V7UCI2</accession>
<name>A0A7V7UCI2_9FIRM</name>
<organism evidence="3 4">
    <name type="scientific">Candidatus Galacturonatibacter soehngenii</name>
    <dbReference type="NCBI Taxonomy" id="2307010"/>
    <lineage>
        <taxon>Bacteria</taxon>
        <taxon>Bacillati</taxon>
        <taxon>Bacillota</taxon>
        <taxon>Clostridia</taxon>
        <taxon>Lachnospirales</taxon>
        <taxon>Lachnospiraceae</taxon>
        <taxon>Candidatus Galacturonatibacter</taxon>
    </lineage>
</organism>
<evidence type="ECO:0000256" key="1">
    <source>
        <dbReference type="SAM" id="MobiDB-lite"/>
    </source>
</evidence>
<dbReference type="InterPro" id="IPR006640">
    <property type="entry name" value="SprT-like_domain"/>
</dbReference>